<dbReference type="EMBL" id="JANHOG010001128">
    <property type="protein sequence ID" value="KAJ3543409.1"/>
    <property type="molecule type" value="Genomic_DNA"/>
</dbReference>
<dbReference type="Proteomes" id="UP001148662">
    <property type="component" value="Unassembled WGS sequence"/>
</dbReference>
<organism evidence="1 2">
    <name type="scientific">Phlebia brevispora</name>
    <dbReference type="NCBI Taxonomy" id="194682"/>
    <lineage>
        <taxon>Eukaryota</taxon>
        <taxon>Fungi</taxon>
        <taxon>Dikarya</taxon>
        <taxon>Basidiomycota</taxon>
        <taxon>Agaricomycotina</taxon>
        <taxon>Agaricomycetes</taxon>
        <taxon>Polyporales</taxon>
        <taxon>Meruliaceae</taxon>
        <taxon>Phlebia</taxon>
    </lineage>
</organism>
<gene>
    <name evidence="1" type="ORF">NM688_g5858</name>
</gene>
<keyword evidence="2" id="KW-1185">Reference proteome</keyword>
<reference evidence="1" key="1">
    <citation type="submission" date="2022-07" db="EMBL/GenBank/DDBJ databases">
        <title>Genome Sequence of Phlebia brevispora.</title>
        <authorList>
            <person name="Buettner E."/>
        </authorList>
    </citation>
    <scope>NUCLEOTIDE SEQUENCE</scope>
    <source>
        <strain evidence="1">MPL23</strain>
    </source>
</reference>
<sequence>MSQENKVYLDIFMGDQDVHATEQAQYDSTCALLSKNAAIYGLPASPAELTEEQQQILAELDSSLQLRFTAPPPLCVGRLVLKLDPAQGLAKTRANFIALCTGEKGSCKNAWNKKLHYMGCPMHRIVKAFVAQGGDITRGDGSGGESIYGGKFNDEKEGLKRKMHRGSLAMANSGKNTNSSQFFVVLTDDEAKLAKMNGKYVVFGEAVSGLEVLERLNEVGGGADGRSSVPVWIGYWMGRVRVKVRLFRGRGQRTGIKRNHSRKALSGSCTVLSLFSLRRRCPPYPSQTLPHKLRSHKLALQAEDQRKQITALSEKIQAAEVDLERLVKDSRCAITELEKQRTAMENRLAHTLAYLSPIRRLPNEILSQIFMLVFEDLPCCAWVLSSVSSLWRRRVLSMPKLWSKIRLVTTQSASADTIRLWLERSGSTVPLDIEIFLHAPPSSSNEPNTSRSRPSTATLHTPTVWEATGGHAAGWAEWNQPPNTPEVGTPNPGHLHVYPAAVLALTPAAVAAATPPPTLAAQAYGHELILPSFSWRQAAQQAKSRASMHWGHIAFYYLTEQIHRWERFVFRFDKRFTSVDALKSVTRRCCENSKSLAQNPDFSQHLTGHGYRRPSLVLQSTSPTLDTLTLQFVPFKWSSPMFHNLRVLSLRAPSQ</sequence>
<name>A0ACC1SNI3_9APHY</name>
<evidence type="ECO:0000313" key="1">
    <source>
        <dbReference type="EMBL" id="KAJ3543409.1"/>
    </source>
</evidence>
<comment type="caution">
    <text evidence="1">The sequence shown here is derived from an EMBL/GenBank/DDBJ whole genome shotgun (WGS) entry which is preliminary data.</text>
</comment>
<evidence type="ECO:0000313" key="2">
    <source>
        <dbReference type="Proteomes" id="UP001148662"/>
    </source>
</evidence>
<protein>
    <submittedName>
        <fullName evidence="1">Uncharacterized protein</fullName>
    </submittedName>
</protein>
<proteinExistence type="predicted"/>
<accession>A0ACC1SNI3</accession>